<feature type="transmembrane region" description="Helical" evidence="2">
    <location>
        <begin position="475"/>
        <end position="493"/>
    </location>
</feature>
<accession>D7G6G9</accession>
<protein>
    <submittedName>
        <fullName evidence="3">Uncharacterized protein</fullName>
    </submittedName>
</protein>
<feature type="compositionally biased region" description="Low complexity" evidence="1">
    <location>
        <begin position="64"/>
        <end position="73"/>
    </location>
</feature>
<feature type="compositionally biased region" description="Basic residues" evidence="1">
    <location>
        <begin position="815"/>
        <end position="830"/>
    </location>
</feature>
<dbReference type="Proteomes" id="UP000002630">
    <property type="component" value="Linkage Group LG03"/>
</dbReference>
<keyword evidence="2" id="KW-1133">Transmembrane helix</keyword>
<feature type="compositionally biased region" description="Gly residues" evidence="1">
    <location>
        <begin position="234"/>
        <end position="244"/>
    </location>
</feature>
<feature type="transmembrane region" description="Helical" evidence="2">
    <location>
        <begin position="657"/>
        <end position="676"/>
    </location>
</feature>
<keyword evidence="2" id="KW-0472">Membrane</keyword>
<dbReference type="InParanoid" id="D7G6G9"/>
<name>D7G6G9_ECTSI</name>
<reference evidence="3 4" key="1">
    <citation type="journal article" date="2010" name="Nature">
        <title>The Ectocarpus genome and the independent evolution of multicellularity in brown algae.</title>
        <authorList>
            <person name="Cock J.M."/>
            <person name="Sterck L."/>
            <person name="Rouze P."/>
            <person name="Scornet D."/>
            <person name="Allen A.E."/>
            <person name="Amoutzias G."/>
            <person name="Anthouard V."/>
            <person name="Artiguenave F."/>
            <person name="Aury J.M."/>
            <person name="Badger J.H."/>
            <person name="Beszteri B."/>
            <person name="Billiau K."/>
            <person name="Bonnet E."/>
            <person name="Bothwell J.H."/>
            <person name="Bowler C."/>
            <person name="Boyen C."/>
            <person name="Brownlee C."/>
            <person name="Carrano C.J."/>
            <person name="Charrier B."/>
            <person name="Cho G.Y."/>
            <person name="Coelho S.M."/>
            <person name="Collen J."/>
            <person name="Corre E."/>
            <person name="Da Silva C."/>
            <person name="Delage L."/>
            <person name="Delaroque N."/>
            <person name="Dittami S.M."/>
            <person name="Doulbeau S."/>
            <person name="Elias M."/>
            <person name="Farnham G."/>
            <person name="Gachon C.M."/>
            <person name="Gschloessl B."/>
            <person name="Heesch S."/>
            <person name="Jabbari K."/>
            <person name="Jubin C."/>
            <person name="Kawai H."/>
            <person name="Kimura K."/>
            <person name="Kloareg B."/>
            <person name="Kupper F.C."/>
            <person name="Lang D."/>
            <person name="Le Bail A."/>
            <person name="Leblanc C."/>
            <person name="Lerouge P."/>
            <person name="Lohr M."/>
            <person name="Lopez P.J."/>
            <person name="Martens C."/>
            <person name="Maumus F."/>
            <person name="Michel G."/>
            <person name="Miranda-Saavedra D."/>
            <person name="Morales J."/>
            <person name="Moreau H."/>
            <person name="Motomura T."/>
            <person name="Nagasato C."/>
            <person name="Napoli C.A."/>
            <person name="Nelson D.R."/>
            <person name="Nyvall-Collen P."/>
            <person name="Peters A.F."/>
            <person name="Pommier C."/>
            <person name="Potin P."/>
            <person name="Poulain J."/>
            <person name="Quesneville H."/>
            <person name="Read B."/>
            <person name="Rensing S.A."/>
            <person name="Ritter A."/>
            <person name="Rousvoal S."/>
            <person name="Samanta M."/>
            <person name="Samson G."/>
            <person name="Schroeder D.C."/>
            <person name="Segurens B."/>
            <person name="Strittmatter M."/>
            <person name="Tonon T."/>
            <person name="Tregear J.W."/>
            <person name="Valentin K."/>
            <person name="von Dassow P."/>
            <person name="Yamagishi T."/>
            <person name="Van de Peer Y."/>
            <person name="Wincker P."/>
        </authorList>
    </citation>
    <scope>NUCLEOTIDE SEQUENCE [LARGE SCALE GENOMIC DNA]</scope>
    <source>
        <strain evidence="4">Ec32 / CCAP1310/4</strain>
    </source>
</reference>
<feature type="compositionally biased region" description="Low complexity" evidence="1">
    <location>
        <begin position="866"/>
        <end position="876"/>
    </location>
</feature>
<feature type="compositionally biased region" description="Low complexity" evidence="1">
    <location>
        <begin position="802"/>
        <end position="814"/>
    </location>
</feature>
<keyword evidence="2" id="KW-0812">Transmembrane</keyword>
<gene>
    <name evidence="3" type="ORF">Esi_0075_0010</name>
</gene>
<feature type="region of interest" description="Disordered" evidence="1">
    <location>
        <begin position="178"/>
        <end position="246"/>
    </location>
</feature>
<feature type="region of interest" description="Disordered" evidence="1">
    <location>
        <begin position="741"/>
        <end position="844"/>
    </location>
</feature>
<feature type="compositionally biased region" description="Gly residues" evidence="1">
    <location>
        <begin position="789"/>
        <end position="801"/>
    </location>
</feature>
<evidence type="ECO:0000256" key="1">
    <source>
        <dbReference type="SAM" id="MobiDB-lite"/>
    </source>
</evidence>
<feature type="compositionally biased region" description="Low complexity" evidence="1">
    <location>
        <begin position="221"/>
        <end position="233"/>
    </location>
</feature>
<feature type="region of interest" description="Disordered" evidence="1">
    <location>
        <begin position="276"/>
        <end position="315"/>
    </location>
</feature>
<dbReference type="EMBL" id="FN649728">
    <property type="protein sequence ID" value="CBJ27554.1"/>
    <property type="molecule type" value="Genomic_DNA"/>
</dbReference>
<sequence length="936" mass="96240">MHLLVVAPQSRHHHQPSSRIPHSSWWRILVEQGGERPRLTNPSGTRWRSGRREAGGATSGGSGSSSWRSTNTAAADRQHLDPPPAEAVGAHSSRTGAEQQPHQFYYPATAGVSGGGHHLPATAARPLATNAAWVVKPASYSLPPPNATALAVTAAAPAHAPPPSSTELHLAEGRQLSLAPGQQPPSQQPQAGGRRRQGRGGYGGPLPPPPPATQQFETYRQQQQQPQQQQQQSSGGGGGGGNGRGSASAGTIATLILASLLTYALYNASVEALAGQRTRLSVPRRHPSSASARGGSLIGTSGRDVPAEIGTTGGAAGAAAADNTALLEDEDDHLSDGGIGSKVEYYERVPPAVSWGGGANGGEGGDGGAAVAGWGKGVSVVTVSAWQTLAALGVGFLMSRFWRRFRRPEVRALSDAERTRRNKFLLVFAAAHLAGTGLEYHGYGVIGAAAAEVLRSTEAAFFCLLSLNVGMQRPGLASVPTLLLALGLALAATPTAGDLRAGWGGLRASLAANMLLAVRAIAAKMALDDYGLDEISALFSGAKMTAGLQCLILLVVEVPRAAAGLSPRLLPHLWGVGVMEIDQQQPGGPVVSGEGAGIGVGEAGDWGEGRERARLACLLLANGVFLYGHLLVLFALLSRLSATMFAISRGSAAGPRIVGMSLATLAVSAHFYRAYVRGRATSSLLNSGDNAEGLPCDADDGGEAGGDATAAAAGGQEAISFVPPSPPPHRRRLPRLLRRDNDASPAAAAPLSSSSCSSSYSGPAGGDGGRAEDYSASPPSRRPAVGMTAAGGGGGGGGGGATALPLLPAGLVRRLQPHRRRGIRRRRRRPLGADGGERSPPKVYLLQPAAAGADTAWGGRRPACLAPSAASAATPSSTPPRRKGLSPQDSAGPPWAEVVVLSGRGTEEKAGPVVGRCRVVRGRRCRRRRRPRRRSR</sequence>
<feature type="compositionally biased region" description="Low complexity" evidence="1">
    <location>
        <begin position="743"/>
        <end position="762"/>
    </location>
</feature>
<feature type="region of interest" description="Disordered" evidence="1">
    <location>
        <begin position="1"/>
        <end position="21"/>
    </location>
</feature>
<feature type="transmembrane region" description="Helical" evidence="2">
    <location>
        <begin position="385"/>
        <end position="403"/>
    </location>
</feature>
<dbReference type="PANTHER" id="PTHR12460">
    <property type="entry name" value="CYCLIN-DEPENDENT KINASE INHIBITOR-RELATED PROTEIN"/>
    <property type="match status" value="1"/>
</dbReference>
<evidence type="ECO:0000256" key="2">
    <source>
        <dbReference type="SAM" id="Phobius"/>
    </source>
</evidence>
<feature type="transmembrane region" description="Helical" evidence="2">
    <location>
        <begin position="424"/>
        <end position="443"/>
    </location>
</feature>
<evidence type="ECO:0000313" key="4">
    <source>
        <dbReference type="Proteomes" id="UP000002630"/>
    </source>
</evidence>
<feature type="region of interest" description="Disordered" evidence="1">
    <location>
        <begin position="859"/>
        <end position="895"/>
    </location>
</feature>
<evidence type="ECO:0000313" key="3">
    <source>
        <dbReference type="EMBL" id="CBJ27554.1"/>
    </source>
</evidence>
<proteinExistence type="predicted"/>
<keyword evidence="4" id="KW-1185">Reference proteome</keyword>
<feature type="region of interest" description="Disordered" evidence="1">
    <location>
        <begin position="35"/>
        <end position="98"/>
    </location>
</feature>
<dbReference type="EMBL" id="FN648981">
    <property type="protein sequence ID" value="CBJ27554.1"/>
    <property type="molecule type" value="Genomic_DNA"/>
</dbReference>
<dbReference type="AlphaFoldDB" id="D7G6G9"/>
<organism evidence="3 4">
    <name type="scientific">Ectocarpus siliculosus</name>
    <name type="common">Brown alga</name>
    <name type="synonym">Conferva siliculosa</name>
    <dbReference type="NCBI Taxonomy" id="2880"/>
    <lineage>
        <taxon>Eukaryota</taxon>
        <taxon>Sar</taxon>
        <taxon>Stramenopiles</taxon>
        <taxon>Ochrophyta</taxon>
        <taxon>PX clade</taxon>
        <taxon>Phaeophyceae</taxon>
        <taxon>Ectocarpales</taxon>
        <taxon>Ectocarpaceae</taxon>
        <taxon>Ectocarpus</taxon>
    </lineage>
</organism>
<dbReference type="PANTHER" id="PTHR12460:SF38">
    <property type="entry name" value="KINETOPLAST-ASSOCIATED PROTEIN-LIKE PROTEIN"/>
    <property type="match status" value="1"/>
</dbReference>
<dbReference type="OrthoDB" id="10557485at2759"/>
<feature type="transmembrane region" description="Helical" evidence="2">
    <location>
        <begin position="615"/>
        <end position="637"/>
    </location>
</feature>